<keyword evidence="2" id="KW-0732">Signal</keyword>
<dbReference type="HOGENOM" id="CLU_021630_0_0_14"/>
<keyword evidence="4" id="KW-0449">Lipoprotein</keyword>
<feature type="compositionally biased region" description="Polar residues" evidence="1">
    <location>
        <begin position="751"/>
        <end position="765"/>
    </location>
</feature>
<feature type="domain" description="Protein G-related albumin-binding (GA) module" evidence="3">
    <location>
        <begin position="63"/>
        <end position="109"/>
    </location>
</feature>
<dbReference type="KEGG" id="mgz:GCW_03345"/>
<dbReference type="EMBL" id="CP006916">
    <property type="protein sequence ID" value="AHB99850.1"/>
    <property type="molecule type" value="Genomic_DNA"/>
</dbReference>
<dbReference type="PROSITE" id="PS51257">
    <property type="entry name" value="PROKAR_LIPOPROTEIN"/>
    <property type="match status" value="1"/>
</dbReference>
<gene>
    <name evidence="4" type="ORF">GCW_03345</name>
</gene>
<evidence type="ECO:0000256" key="1">
    <source>
        <dbReference type="SAM" id="MobiDB-lite"/>
    </source>
</evidence>
<protein>
    <submittedName>
        <fullName evidence="4">VlhA.1.06 variable lipoprotein family protein</fullName>
    </submittedName>
</protein>
<sequence>MKRKNILKFISLLGIGSIVTLAVASCRKAVTSNPGNPSNPNTDNPQNPNIGNSGDDAVDIALAAKTEAKTAIDASAELSDSVKEALKRQVEATTTEAVARDLKTKAEALVSTVKALSELITAARAVKEDAQYNSVDATLKTTLEEKYTAAAGFLTEDSKLKNLDASSNLDTTKASLESAKTALDTAVNALMPEFTFAKTKASAVKTASELGPLVNPALKAELQRQVDALTKDHATEATTMLANLTSLKESLESLQTLVSDGLKMQVDYPQKYYDADNKSAFDDALLKASSVFPAFQWTAKSIMVPAPEGDALPNPRAWTKARDKSEFKLQNFVMAPAQAATPTTTQTSPSAIASAIVKVATVTEKTSTMQTAPAAQTPTADLASTVSYLKSLNDTLKAATDALNGDNPTTKTAYYKADADRTLYWDGFMPKIVLTDFDPHWTNQKNVDDNKSKLQTWFNTKANWNNLEDQLVKKLGSEKFKNVVLSQPNVTLLETFEWNGKIWGVPTVTFKLAAKEGYKKATDFTDTIALQIRVVYNSINANEILFPIQGASYSAAPGGARNANDEITKRTVNVYLNYTGPNIELDAELPKVGSKENTSINGTSNVDDDFNNKFKKLLVSVVGRTTQTSLLFQAVMNYVNKFDPKYPAMPTSGQKNGVTWAKVENNALKIAYLNDSNAVFVQQMKDDTKTVYFAVNGVANNGWLNTFLIRIPLTKFVIPLTEFRPVVPSTPASPENSEEETQQDSQENNEAEQGTTGQTENNSTEEATEDSGSDSSNTDSSQNSDQQSQQSPQS</sequence>
<proteinExistence type="predicted"/>
<feature type="compositionally biased region" description="Acidic residues" evidence="1">
    <location>
        <begin position="736"/>
        <end position="750"/>
    </location>
</feature>
<dbReference type="RefSeq" id="WP_023893722.1">
    <property type="nucleotide sequence ID" value="NC_023030.2"/>
</dbReference>
<evidence type="ECO:0000313" key="5">
    <source>
        <dbReference type="Proteomes" id="UP000018735"/>
    </source>
</evidence>
<feature type="region of interest" description="Disordered" evidence="1">
    <location>
        <begin position="30"/>
        <end position="55"/>
    </location>
</feature>
<dbReference type="Proteomes" id="UP000018735">
    <property type="component" value="Chromosome"/>
</dbReference>
<feature type="region of interest" description="Disordered" evidence="1">
    <location>
        <begin position="725"/>
        <end position="794"/>
    </location>
</feature>
<feature type="chain" id="PRO_5002500962" evidence="2">
    <location>
        <begin position="25"/>
        <end position="794"/>
    </location>
</feature>
<evidence type="ECO:0000313" key="4">
    <source>
        <dbReference type="EMBL" id="AHB99850.1"/>
    </source>
</evidence>
<name>A0A0F6CL78_MYCGL</name>
<feature type="signal peptide" evidence="2">
    <location>
        <begin position="1"/>
        <end position="24"/>
    </location>
</feature>
<accession>A0A0F6CL78</accession>
<dbReference type="eggNOG" id="ENOG5032G88">
    <property type="taxonomic scope" value="Bacteria"/>
</dbReference>
<dbReference type="Gene3D" id="1.20.120.1850">
    <property type="entry name" value="Ebh helix bundles repeating unit (S and A modules)"/>
    <property type="match status" value="1"/>
</dbReference>
<evidence type="ECO:0000256" key="2">
    <source>
        <dbReference type="SAM" id="SignalP"/>
    </source>
</evidence>
<evidence type="ECO:0000259" key="3">
    <source>
        <dbReference type="Pfam" id="PF01468"/>
    </source>
</evidence>
<dbReference type="InterPro" id="IPR002988">
    <property type="entry name" value="GA_module"/>
</dbReference>
<organism evidence="4 5">
    <name type="scientific">Mycoplasmoides gallisepticum S6</name>
    <dbReference type="NCBI Taxonomy" id="1006581"/>
    <lineage>
        <taxon>Bacteria</taxon>
        <taxon>Bacillati</taxon>
        <taxon>Mycoplasmatota</taxon>
        <taxon>Mycoplasmoidales</taxon>
        <taxon>Mycoplasmoidaceae</taxon>
        <taxon>Mycoplasmoides</taxon>
    </lineage>
</organism>
<reference evidence="4 5" key="1">
    <citation type="journal article" date="2011" name="PLoS ONE">
        <title>Core proteome of the minimal cell: comparative proteomics of three mollicute species.</title>
        <authorList>
            <person name="Fisunov G.Y."/>
            <person name="Alexeev D.G."/>
            <person name="Bazaleev N.A."/>
            <person name="Ladygina V.G."/>
            <person name="Galyamina M.A."/>
            <person name="Kondratov I.G."/>
            <person name="Zhukova N.A."/>
            <person name="Serebryakova M.V."/>
            <person name="Demina I.A."/>
            <person name="Govorun V.M."/>
        </authorList>
    </citation>
    <scope>NUCLEOTIDE SEQUENCE [LARGE SCALE GENOMIC DNA]</scope>
    <source>
        <strain evidence="4 5">S6</strain>
    </source>
</reference>
<dbReference type="AlphaFoldDB" id="A0A0F6CL78"/>
<feature type="compositionally biased region" description="Low complexity" evidence="1">
    <location>
        <begin position="31"/>
        <end position="45"/>
    </location>
</feature>
<feature type="compositionally biased region" description="Low complexity" evidence="1">
    <location>
        <begin position="773"/>
        <end position="794"/>
    </location>
</feature>
<dbReference type="Pfam" id="PF01468">
    <property type="entry name" value="GA"/>
    <property type="match status" value="1"/>
</dbReference>